<accession>A0A9E5T453</accession>
<dbReference type="EMBL" id="JAAONZ010000019">
    <property type="protein sequence ID" value="NHO67728.1"/>
    <property type="molecule type" value="Genomic_DNA"/>
</dbReference>
<protein>
    <submittedName>
        <fullName evidence="1">Uncharacterized protein</fullName>
    </submittedName>
</protein>
<dbReference type="Proteomes" id="UP000787472">
    <property type="component" value="Unassembled WGS sequence"/>
</dbReference>
<organism evidence="1 2">
    <name type="scientific">Pseudomaricurvus hydrocarbonicus</name>
    <dbReference type="NCBI Taxonomy" id="1470433"/>
    <lineage>
        <taxon>Bacteria</taxon>
        <taxon>Pseudomonadati</taxon>
        <taxon>Pseudomonadota</taxon>
        <taxon>Gammaproteobacteria</taxon>
        <taxon>Cellvibrionales</taxon>
        <taxon>Cellvibrionaceae</taxon>
        <taxon>Pseudomaricurvus</taxon>
    </lineage>
</organism>
<reference evidence="1" key="1">
    <citation type="submission" date="2020-03" db="EMBL/GenBank/DDBJ databases">
        <authorList>
            <person name="Guo F."/>
        </authorList>
    </citation>
    <scope>NUCLEOTIDE SEQUENCE</scope>
    <source>
        <strain evidence="1">JCM 30134</strain>
    </source>
</reference>
<name>A0A9E5T453_9GAMM</name>
<comment type="caution">
    <text evidence="1">The sequence shown here is derived from an EMBL/GenBank/DDBJ whole genome shotgun (WGS) entry which is preliminary data.</text>
</comment>
<evidence type="ECO:0000313" key="2">
    <source>
        <dbReference type="Proteomes" id="UP000787472"/>
    </source>
</evidence>
<gene>
    <name evidence="1" type="ORF">G8770_19450</name>
</gene>
<keyword evidence="2" id="KW-1185">Reference proteome</keyword>
<sequence>MKFDVLTIAVAVFVLGVLGSYLDLGEAFADEPQPPSALQQGITQR</sequence>
<evidence type="ECO:0000313" key="1">
    <source>
        <dbReference type="EMBL" id="NHO67728.1"/>
    </source>
</evidence>
<proteinExistence type="predicted"/>
<dbReference type="AlphaFoldDB" id="A0A9E5T453"/>
<dbReference type="RefSeq" id="WP_167190994.1">
    <property type="nucleotide sequence ID" value="NZ_JAAONZ010000019.1"/>
</dbReference>